<comment type="caution">
    <text evidence="2">The sequence shown here is derived from an EMBL/GenBank/DDBJ whole genome shotgun (WGS) entry which is preliminary data.</text>
</comment>
<feature type="region of interest" description="Disordered" evidence="1">
    <location>
        <begin position="26"/>
        <end position="64"/>
    </location>
</feature>
<accession>A0ABU3MCE5</accession>
<dbReference type="Proteomes" id="UP001258945">
    <property type="component" value="Unassembled WGS sequence"/>
</dbReference>
<evidence type="ECO:0000313" key="2">
    <source>
        <dbReference type="EMBL" id="MDT8330497.1"/>
    </source>
</evidence>
<dbReference type="RefSeq" id="WP_314280875.1">
    <property type="nucleotide sequence ID" value="NZ_JAVVDO010000006.1"/>
</dbReference>
<name>A0ABU3MCE5_9PROT</name>
<keyword evidence="3" id="KW-1185">Reference proteome</keyword>
<evidence type="ECO:0000313" key="3">
    <source>
        <dbReference type="Proteomes" id="UP001258945"/>
    </source>
</evidence>
<protein>
    <submittedName>
        <fullName evidence="2">Uncharacterized protein</fullName>
    </submittedName>
</protein>
<reference evidence="2 3" key="1">
    <citation type="journal article" date="2019" name="Microb. Pathog.">
        <title>Comparison of VITEK 2, MALDI-TOF MS, 16S rRNA gene sequencing, and whole-genome sequencing for identification of Roseomonas mucosa.</title>
        <authorList>
            <person name="Rudolph W.W."/>
            <person name="Gunzer F."/>
            <person name="Trauth M."/>
            <person name="Bunk B."/>
            <person name="Bigge R."/>
            <person name="Schrottner P."/>
        </authorList>
    </citation>
    <scope>NUCLEOTIDE SEQUENCE [LARGE SCALE GENOMIC DNA]</scope>
    <source>
        <strain evidence="2 3">DSM 103800</strain>
    </source>
</reference>
<gene>
    <name evidence="2" type="ORF">RQ831_05480</name>
</gene>
<organism evidence="2 3">
    <name type="scientific">Roseomonas gilardii</name>
    <dbReference type="NCBI Taxonomy" id="257708"/>
    <lineage>
        <taxon>Bacteria</taxon>
        <taxon>Pseudomonadati</taxon>
        <taxon>Pseudomonadota</taxon>
        <taxon>Alphaproteobacteria</taxon>
        <taxon>Acetobacterales</taxon>
        <taxon>Roseomonadaceae</taxon>
        <taxon>Roseomonas</taxon>
    </lineage>
</organism>
<evidence type="ECO:0000256" key="1">
    <source>
        <dbReference type="SAM" id="MobiDB-lite"/>
    </source>
</evidence>
<sequence>MMGMSRRNILACVAIGGTGAVAVGKTAETLTDPGRRSPRKGSGKGVGSGDTLSSTEGPLTVRTPPATEAAFLEYNAVEARRYEAEGDDDDATDQWCRAEMAAIQALADAPAGGVAALLRLVLLLGDRYERDAHWNLMDCEADLILAMRDQAKALLAKGAPA</sequence>
<proteinExistence type="predicted"/>
<dbReference type="EMBL" id="JAVVDO010000006">
    <property type="protein sequence ID" value="MDT8330497.1"/>
    <property type="molecule type" value="Genomic_DNA"/>
</dbReference>